<comment type="caution">
    <text evidence="2">The sequence shown here is derived from an EMBL/GenBank/DDBJ whole genome shotgun (WGS) entry which is preliminary data.</text>
</comment>
<dbReference type="Proteomes" id="UP000433883">
    <property type="component" value="Unassembled WGS sequence"/>
</dbReference>
<feature type="compositionally biased region" description="Basic and acidic residues" evidence="1">
    <location>
        <begin position="348"/>
        <end position="385"/>
    </location>
</feature>
<feature type="compositionally biased region" description="Basic and acidic residues" evidence="1">
    <location>
        <begin position="230"/>
        <end position="241"/>
    </location>
</feature>
<evidence type="ECO:0000256" key="1">
    <source>
        <dbReference type="SAM" id="MobiDB-lite"/>
    </source>
</evidence>
<name>A0A8H3V687_VENIN</name>
<evidence type="ECO:0008006" key="4">
    <source>
        <dbReference type="Google" id="ProtNLM"/>
    </source>
</evidence>
<feature type="region of interest" description="Disordered" evidence="1">
    <location>
        <begin position="72"/>
        <end position="429"/>
    </location>
</feature>
<feature type="compositionally biased region" description="Basic residues" evidence="1">
    <location>
        <begin position="420"/>
        <end position="429"/>
    </location>
</feature>
<proteinExistence type="predicted"/>
<feature type="compositionally biased region" description="Basic residues" evidence="1">
    <location>
        <begin position="288"/>
        <end position="299"/>
    </location>
</feature>
<feature type="compositionally biased region" description="Basic and acidic residues" evidence="1">
    <location>
        <begin position="200"/>
        <end position="210"/>
    </location>
</feature>
<dbReference type="InterPro" id="IPR039875">
    <property type="entry name" value="LENG1-like"/>
</dbReference>
<dbReference type="AlphaFoldDB" id="A0A8H3V687"/>
<evidence type="ECO:0000313" key="2">
    <source>
        <dbReference type="EMBL" id="KAE9981124.1"/>
    </source>
</evidence>
<feature type="compositionally biased region" description="Basic residues" evidence="1">
    <location>
        <begin position="328"/>
        <end position="347"/>
    </location>
</feature>
<feature type="compositionally biased region" description="Basic and acidic residues" evidence="1">
    <location>
        <begin position="152"/>
        <end position="176"/>
    </location>
</feature>
<organism evidence="2 3">
    <name type="scientific">Venturia inaequalis</name>
    <name type="common">Apple scab fungus</name>
    <dbReference type="NCBI Taxonomy" id="5025"/>
    <lineage>
        <taxon>Eukaryota</taxon>
        <taxon>Fungi</taxon>
        <taxon>Dikarya</taxon>
        <taxon>Ascomycota</taxon>
        <taxon>Pezizomycotina</taxon>
        <taxon>Dothideomycetes</taxon>
        <taxon>Pleosporomycetidae</taxon>
        <taxon>Venturiales</taxon>
        <taxon>Venturiaceae</taxon>
        <taxon>Venturia</taxon>
    </lineage>
</organism>
<dbReference type="PANTHER" id="PTHR22093:SF0">
    <property type="entry name" value="LEUKOCYTE RECEPTOR CLUSTER MEMBER 1"/>
    <property type="match status" value="1"/>
</dbReference>
<sequence length="429" mass="50814">MPLHLLSKKSWNVWNADNISRVERDIARGEQIEEEQHQALREYDSLRQLALLRGEAPPTPPKILSTDEIEQRVRDEAKGERQADAEGRGAMKKKRKLKGEDETDMELRLAREAVEERYGESEKQERGSRDKRRKIDAPITDPNGHINLFPIDPRDAAKQKNAEAEAEKAKKNKEFEDQYTMRFSNAAGRDGLIQGPWYVTKDEKRRKQEEDAGEDASLTYMEYKNLWGRPDPKAKDREKQRASTSDPFAMMQKAQSQLKRSEKDKQAWAEQKAKELAQLKEEQESKERKQRHKREHRRSYKLEYSTDRRERRHNRDAIEDEDDVERRERRHRKSRHSKSPRREHRRSTKDSHRHDKEDRDERHRKPSRSERDHKERKQDPSRIPDLDDLEPLSLDTPLDPPIHKSSKHSSHSKDRNYHPISRHSSRAGG</sequence>
<evidence type="ECO:0000313" key="3">
    <source>
        <dbReference type="Proteomes" id="UP000433883"/>
    </source>
</evidence>
<dbReference type="PANTHER" id="PTHR22093">
    <property type="entry name" value="LEUKOCYTE RECEPTOR CLUSTER LRC MEMBER 1"/>
    <property type="match status" value="1"/>
</dbReference>
<feature type="compositionally biased region" description="Basic and acidic residues" evidence="1">
    <location>
        <begin position="300"/>
        <end position="317"/>
    </location>
</feature>
<feature type="compositionally biased region" description="Basic and acidic residues" evidence="1">
    <location>
        <begin position="72"/>
        <end position="89"/>
    </location>
</feature>
<dbReference type="EMBL" id="WNWQ01000063">
    <property type="protein sequence ID" value="KAE9981124.1"/>
    <property type="molecule type" value="Genomic_DNA"/>
</dbReference>
<accession>A0A8H3V687</accession>
<reference evidence="2 3" key="1">
    <citation type="submission" date="2019-11" db="EMBL/GenBank/DDBJ databases">
        <title>Venturia inaequalis Genome Resource.</title>
        <authorList>
            <person name="Lichtner F.J."/>
        </authorList>
    </citation>
    <scope>NUCLEOTIDE SEQUENCE [LARGE SCALE GENOMIC DNA]</scope>
    <source>
        <strain evidence="2">Bline_iso_100314</strain>
    </source>
</reference>
<feature type="compositionally biased region" description="Basic and acidic residues" evidence="1">
    <location>
        <begin position="259"/>
        <end position="287"/>
    </location>
</feature>
<protein>
    <recommendedName>
        <fullName evidence="4">CBF1-interacting co-repressor CIR N-terminal domain-containing protein</fullName>
    </recommendedName>
</protein>
<gene>
    <name evidence="2" type="ORF">BLS_007791</name>
</gene>
<feature type="compositionally biased region" description="Basic and acidic residues" evidence="1">
    <location>
        <begin position="105"/>
        <end position="136"/>
    </location>
</feature>